<feature type="region of interest" description="Disordered" evidence="1">
    <location>
        <begin position="68"/>
        <end position="118"/>
    </location>
</feature>
<gene>
    <name evidence="2" type="ORF">AALO_G00225340</name>
</gene>
<comment type="caution">
    <text evidence="2">The sequence shown here is derived from an EMBL/GenBank/DDBJ whole genome shotgun (WGS) entry which is preliminary data.</text>
</comment>
<accession>A0AAV6G2R0</accession>
<feature type="compositionally biased region" description="Low complexity" evidence="1">
    <location>
        <begin position="27"/>
        <end position="54"/>
    </location>
</feature>
<evidence type="ECO:0000256" key="1">
    <source>
        <dbReference type="SAM" id="MobiDB-lite"/>
    </source>
</evidence>
<name>A0AAV6G2R0_9TELE</name>
<reference evidence="2 3" key="1">
    <citation type="submission" date="2020-10" db="EMBL/GenBank/DDBJ databases">
        <title>Chromosome-scale genome assembly of the Allis shad, Alosa alosa.</title>
        <authorList>
            <person name="Margot Z."/>
            <person name="Christophe K."/>
            <person name="Cabau C."/>
            <person name="Louis A."/>
            <person name="Berthelot C."/>
            <person name="Parey E."/>
            <person name="Roest Crollius H."/>
            <person name="Montfort J."/>
            <person name="Robinson-Rechavi M."/>
            <person name="Bucao C."/>
            <person name="Bouchez O."/>
            <person name="Gislard M."/>
            <person name="Lluch J."/>
            <person name="Milhes M."/>
            <person name="Lampietro C."/>
            <person name="Lopez Roques C."/>
            <person name="Donnadieu C."/>
            <person name="Braasch I."/>
            <person name="Desvignes T."/>
            <person name="Postlethwait J."/>
            <person name="Bobe J."/>
            <person name="Guiguen Y."/>
        </authorList>
    </citation>
    <scope>NUCLEOTIDE SEQUENCE [LARGE SCALE GENOMIC DNA]</scope>
    <source>
        <strain evidence="2">M-15738</strain>
        <tissue evidence="2">Blood</tissue>
    </source>
</reference>
<sequence>MGAGEAVAETGQQRCPNHRNRPLGCFRVGSAVSSVRASAEPAGGSPGSRVGVRSAGPRPFCRGCVPLPCQPPSGRAEPGSGRPGSVEAADRPEGHGPSACPEPAGRGTAPLSTGPGVSVTQGRILHPVTCKALQHCLQDQIHLQHW</sequence>
<feature type="region of interest" description="Disordered" evidence="1">
    <location>
        <begin position="1"/>
        <end position="54"/>
    </location>
</feature>
<evidence type="ECO:0000313" key="3">
    <source>
        <dbReference type="Proteomes" id="UP000823561"/>
    </source>
</evidence>
<dbReference type="AlphaFoldDB" id="A0AAV6G2R0"/>
<evidence type="ECO:0000313" key="2">
    <source>
        <dbReference type="EMBL" id="KAG5267755.1"/>
    </source>
</evidence>
<dbReference type="Proteomes" id="UP000823561">
    <property type="component" value="Chromosome 17"/>
</dbReference>
<proteinExistence type="predicted"/>
<keyword evidence="3" id="KW-1185">Reference proteome</keyword>
<organism evidence="2 3">
    <name type="scientific">Alosa alosa</name>
    <name type="common">allis shad</name>
    <dbReference type="NCBI Taxonomy" id="278164"/>
    <lineage>
        <taxon>Eukaryota</taxon>
        <taxon>Metazoa</taxon>
        <taxon>Chordata</taxon>
        <taxon>Craniata</taxon>
        <taxon>Vertebrata</taxon>
        <taxon>Euteleostomi</taxon>
        <taxon>Actinopterygii</taxon>
        <taxon>Neopterygii</taxon>
        <taxon>Teleostei</taxon>
        <taxon>Clupei</taxon>
        <taxon>Clupeiformes</taxon>
        <taxon>Clupeoidei</taxon>
        <taxon>Clupeidae</taxon>
        <taxon>Alosa</taxon>
    </lineage>
</organism>
<dbReference type="EMBL" id="JADWDJ010000017">
    <property type="protein sequence ID" value="KAG5267755.1"/>
    <property type="molecule type" value="Genomic_DNA"/>
</dbReference>
<protein>
    <submittedName>
        <fullName evidence="2">Uncharacterized protein</fullName>
    </submittedName>
</protein>